<dbReference type="Pfam" id="PF10123">
    <property type="entry name" value="Mu-like_Pro"/>
    <property type="match status" value="2"/>
</dbReference>
<proteinExistence type="predicted"/>
<accession>F9RKE2</accession>
<dbReference type="RefSeq" id="WP_005593605.1">
    <property type="nucleotide sequence ID" value="NZ_AFWE01000060.1"/>
</dbReference>
<dbReference type="AlphaFoldDB" id="F9RKE2"/>
<gene>
    <name evidence="2" type="ORF">VIS19158_11243</name>
</gene>
<sequence length="317" mass="34564">AERSMPAAQVDTSEPVDTVKPVPEWLLLIPAGTVQGLDGRTWQNSNPQGVVDAFVEDGLDLPWDVEHATHIKGPQGEYAGASGWMVELEVRDGEIWARIDWNDRGRWIIEDKDYKYYSPAFLYDDKGVITKIRSCGFTNDPNLADLPALNRKEGSDMPIPQAIALALGIEASASEAEAATAIGAMKIAMNRQGADSVDLTKFVPRADHQLAINRAQTAELALAQRDQSDAEALVDGAIEAGKVTPSSRDMYLATCRTEAGREQFKQFIGSAQSISEQQAPQSQKQNGSALTDDELAMCRKLGVSEDDFKQSKEKLAL</sequence>
<reference evidence="2 3" key="1">
    <citation type="journal article" date="2012" name="Int. J. Syst. Evol. Microbiol.">
        <title>Vibrio caribbeanicus sp. nov., isolated from the marine sponge Scleritoderma cyanea.</title>
        <authorList>
            <person name="Hoffmann M."/>
            <person name="Monday S.R."/>
            <person name="Allard M.W."/>
            <person name="Strain E.A."/>
            <person name="Whittaker P."/>
            <person name="Naum M."/>
            <person name="McCarthy P.J."/>
            <person name="Lopez J.V."/>
            <person name="Fischer M."/>
            <person name="Brown E.W."/>
        </authorList>
    </citation>
    <scope>NUCLEOTIDE SEQUENCE [LARGE SCALE GENOMIC DNA]</scope>
    <source>
        <strain evidence="2 3">LMG 19158</strain>
    </source>
</reference>
<feature type="non-terminal residue" evidence="2">
    <location>
        <position position="1"/>
    </location>
</feature>
<name>F9RKE2_9VIBR</name>
<feature type="compositionally biased region" description="Polar residues" evidence="1">
    <location>
        <begin position="271"/>
        <end position="289"/>
    </location>
</feature>
<dbReference type="eggNOG" id="COG4388">
    <property type="taxonomic scope" value="Bacteria"/>
</dbReference>
<feature type="region of interest" description="Disordered" evidence="1">
    <location>
        <begin position="271"/>
        <end position="291"/>
    </location>
</feature>
<protein>
    <submittedName>
        <fullName evidence="2">Prophage MuSo2, protein Gp32, putative</fullName>
    </submittedName>
</protein>
<evidence type="ECO:0000313" key="3">
    <source>
        <dbReference type="Proteomes" id="UP000004349"/>
    </source>
</evidence>
<evidence type="ECO:0000313" key="2">
    <source>
        <dbReference type="EMBL" id="EGU39939.1"/>
    </source>
</evidence>
<comment type="caution">
    <text evidence="2">The sequence shown here is derived from an EMBL/GenBank/DDBJ whole genome shotgun (WGS) entry which is preliminary data.</text>
</comment>
<dbReference type="PIRSF" id="PIRSF016624">
    <property type="entry name" value="Mu_prophg_I"/>
    <property type="match status" value="1"/>
</dbReference>
<dbReference type="Proteomes" id="UP000004349">
    <property type="component" value="Unassembled WGS sequence"/>
</dbReference>
<dbReference type="EMBL" id="AFWE01000060">
    <property type="protein sequence ID" value="EGU39939.1"/>
    <property type="molecule type" value="Genomic_DNA"/>
</dbReference>
<evidence type="ECO:0000256" key="1">
    <source>
        <dbReference type="SAM" id="MobiDB-lite"/>
    </source>
</evidence>
<organism evidence="2 3">
    <name type="scientific">Vibrio scophthalmi LMG 19158</name>
    <dbReference type="NCBI Taxonomy" id="870967"/>
    <lineage>
        <taxon>Bacteria</taxon>
        <taxon>Pseudomonadati</taxon>
        <taxon>Pseudomonadota</taxon>
        <taxon>Gammaproteobacteria</taxon>
        <taxon>Vibrionales</taxon>
        <taxon>Vibrionaceae</taxon>
        <taxon>Vibrio</taxon>
    </lineage>
</organism>
<dbReference type="InterPro" id="IPR012106">
    <property type="entry name" value="Phage_Mu_Gp1"/>
</dbReference>